<gene>
    <name evidence="2" type="ORF">ACFFQ6_28910</name>
</gene>
<sequence>MAVGFVESVGEVRATQEGCCGGVEVPRNAQEQAEGRERGRRGRLR</sequence>
<dbReference type="RefSeq" id="WP_178377388.1">
    <property type="nucleotide sequence ID" value="NZ_JBEUOO010000075.1"/>
</dbReference>
<dbReference type="EMBL" id="JBHMAS010000079">
    <property type="protein sequence ID" value="MFB9783723.1"/>
    <property type="molecule type" value="Genomic_DNA"/>
</dbReference>
<accession>A0ABV5XNM8</accession>
<proteinExistence type="predicted"/>
<feature type="region of interest" description="Disordered" evidence="1">
    <location>
        <begin position="21"/>
        <end position="45"/>
    </location>
</feature>
<evidence type="ECO:0000256" key="1">
    <source>
        <dbReference type="SAM" id="MobiDB-lite"/>
    </source>
</evidence>
<comment type="caution">
    <text evidence="2">The sequence shown here is derived from an EMBL/GenBank/DDBJ whole genome shotgun (WGS) entry which is preliminary data.</text>
</comment>
<protein>
    <submittedName>
        <fullName evidence="2">Uncharacterized protein</fullName>
    </submittedName>
</protein>
<name>A0ABV5XNM8_9NOCA</name>
<evidence type="ECO:0000313" key="3">
    <source>
        <dbReference type="Proteomes" id="UP001589587"/>
    </source>
</evidence>
<dbReference type="GeneID" id="93806843"/>
<reference evidence="2 3" key="1">
    <citation type="submission" date="2024-09" db="EMBL/GenBank/DDBJ databases">
        <authorList>
            <person name="Sun Q."/>
            <person name="Mori K."/>
        </authorList>
    </citation>
    <scope>NUCLEOTIDE SEQUENCE [LARGE SCALE GENOMIC DNA]</scope>
    <source>
        <strain evidence="2 3">JCM 11411</strain>
    </source>
</reference>
<organism evidence="2 3">
    <name type="scientific">Rhodococcus baikonurensis</name>
    <dbReference type="NCBI Taxonomy" id="172041"/>
    <lineage>
        <taxon>Bacteria</taxon>
        <taxon>Bacillati</taxon>
        <taxon>Actinomycetota</taxon>
        <taxon>Actinomycetes</taxon>
        <taxon>Mycobacteriales</taxon>
        <taxon>Nocardiaceae</taxon>
        <taxon>Rhodococcus</taxon>
        <taxon>Rhodococcus erythropolis group</taxon>
    </lineage>
</organism>
<dbReference type="Proteomes" id="UP001589587">
    <property type="component" value="Unassembled WGS sequence"/>
</dbReference>
<keyword evidence="3" id="KW-1185">Reference proteome</keyword>
<evidence type="ECO:0000313" key="2">
    <source>
        <dbReference type="EMBL" id="MFB9783723.1"/>
    </source>
</evidence>